<keyword evidence="7" id="KW-0067">ATP-binding</keyword>
<evidence type="ECO:0000256" key="3">
    <source>
        <dbReference type="ARBA" id="ARBA00012551"/>
    </source>
</evidence>
<dbReference type="GO" id="GO:0003677">
    <property type="term" value="F:DNA binding"/>
    <property type="evidence" value="ECO:0007669"/>
    <property type="project" value="UniProtKB-KW"/>
</dbReference>
<feature type="compositionally biased region" description="Polar residues" evidence="11">
    <location>
        <begin position="91"/>
        <end position="107"/>
    </location>
</feature>
<dbReference type="PROSITE" id="PS51194">
    <property type="entry name" value="HELICASE_CTER"/>
    <property type="match status" value="1"/>
</dbReference>
<dbReference type="InterPro" id="IPR001650">
    <property type="entry name" value="Helicase_C-like"/>
</dbReference>
<name>A0A2J6QY57_HYAVF</name>
<evidence type="ECO:0000256" key="9">
    <source>
        <dbReference type="ARBA" id="ARBA00023125"/>
    </source>
</evidence>
<dbReference type="InterPro" id="IPR038718">
    <property type="entry name" value="SNF2-like_sf"/>
</dbReference>
<feature type="compositionally biased region" description="Polar residues" evidence="11">
    <location>
        <begin position="1"/>
        <end position="12"/>
    </location>
</feature>
<dbReference type="InterPro" id="IPR014001">
    <property type="entry name" value="Helicase_ATP-bd"/>
</dbReference>
<dbReference type="STRING" id="1149755.A0A2J6QY57"/>
<keyword evidence="10" id="KW-0539">Nucleus</keyword>
<feature type="region of interest" description="Disordered" evidence="11">
    <location>
        <begin position="1"/>
        <end position="130"/>
    </location>
</feature>
<evidence type="ECO:0000256" key="7">
    <source>
        <dbReference type="ARBA" id="ARBA00022840"/>
    </source>
</evidence>
<dbReference type="GO" id="GO:0005634">
    <property type="term" value="C:nucleus"/>
    <property type="evidence" value="ECO:0007669"/>
    <property type="project" value="UniProtKB-SubCell"/>
</dbReference>
<keyword evidence="4" id="KW-0547">Nucleotide-binding</keyword>
<gene>
    <name evidence="14" type="ORF">L207DRAFT_537170</name>
</gene>
<evidence type="ECO:0000259" key="12">
    <source>
        <dbReference type="PROSITE" id="PS51192"/>
    </source>
</evidence>
<evidence type="ECO:0000313" key="15">
    <source>
        <dbReference type="Proteomes" id="UP000235786"/>
    </source>
</evidence>
<dbReference type="CDD" id="cd17998">
    <property type="entry name" value="DEXHc_SMARCAD1"/>
    <property type="match status" value="1"/>
</dbReference>
<dbReference type="InterPro" id="IPR027417">
    <property type="entry name" value="P-loop_NTPase"/>
</dbReference>
<feature type="compositionally biased region" description="Low complexity" evidence="11">
    <location>
        <begin position="25"/>
        <end position="44"/>
    </location>
</feature>
<keyword evidence="8" id="KW-0156">Chromatin regulator</keyword>
<evidence type="ECO:0000256" key="4">
    <source>
        <dbReference type="ARBA" id="ARBA00022741"/>
    </source>
</evidence>
<dbReference type="FunFam" id="3.40.50.300:FF:002881">
    <property type="entry name" value="Putative snf2 family helicase atpase protein"/>
    <property type="match status" value="1"/>
</dbReference>
<feature type="compositionally biased region" description="Basic residues" evidence="11">
    <location>
        <begin position="397"/>
        <end position="407"/>
    </location>
</feature>
<keyword evidence="5" id="KW-0378">Hydrolase</keyword>
<feature type="domain" description="Helicase C-terminal" evidence="13">
    <location>
        <begin position="999"/>
        <end position="1161"/>
    </location>
</feature>
<evidence type="ECO:0000256" key="1">
    <source>
        <dbReference type="ARBA" id="ARBA00004123"/>
    </source>
</evidence>
<dbReference type="SMART" id="SM00490">
    <property type="entry name" value="HELICc"/>
    <property type="match status" value="1"/>
</dbReference>
<feature type="region of interest" description="Disordered" evidence="11">
    <location>
        <begin position="213"/>
        <end position="236"/>
    </location>
</feature>
<dbReference type="SUPFAM" id="SSF52540">
    <property type="entry name" value="P-loop containing nucleoside triphosphate hydrolases"/>
    <property type="match status" value="2"/>
</dbReference>
<dbReference type="FunFam" id="3.40.50.10810:FF:000014">
    <property type="entry name" value="SWI/SNF-related matrix-associated actin-dependent regulator of chromatin subfamily A containing DEAD/H box 1"/>
    <property type="match status" value="1"/>
</dbReference>
<feature type="compositionally biased region" description="Basic and acidic residues" evidence="11">
    <location>
        <begin position="1185"/>
        <end position="1214"/>
    </location>
</feature>
<feature type="domain" description="Helicase ATP-binding" evidence="12">
    <location>
        <begin position="644"/>
        <end position="811"/>
    </location>
</feature>
<evidence type="ECO:0000256" key="2">
    <source>
        <dbReference type="ARBA" id="ARBA00007025"/>
    </source>
</evidence>
<organism evidence="14 15">
    <name type="scientific">Hyaloscypha variabilis (strain UAMH 11265 / GT02V1 / F)</name>
    <name type="common">Meliniomyces variabilis</name>
    <dbReference type="NCBI Taxonomy" id="1149755"/>
    <lineage>
        <taxon>Eukaryota</taxon>
        <taxon>Fungi</taxon>
        <taxon>Dikarya</taxon>
        <taxon>Ascomycota</taxon>
        <taxon>Pezizomycotina</taxon>
        <taxon>Leotiomycetes</taxon>
        <taxon>Helotiales</taxon>
        <taxon>Hyaloscyphaceae</taxon>
        <taxon>Hyaloscypha</taxon>
        <taxon>Hyaloscypha variabilis</taxon>
    </lineage>
</organism>
<dbReference type="PANTHER" id="PTHR10799">
    <property type="entry name" value="SNF2/RAD54 HELICASE FAMILY"/>
    <property type="match status" value="1"/>
</dbReference>
<dbReference type="Proteomes" id="UP000235786">
    <property type="component" value="Unassembled WGS sequence"/>
</dbReference>
<dbReference type="GO" id="GO:0005694">
    <property type="term" value="C:chromosome"/>
    <property type="evidence" value="ECO:0007669"/>
    <property type="project" value="UniProtKB-ARBA"/>
</dbReference>
<dbReference type="EMBL" id="KZ613963">
    <property type="protein sequence ID" value="PMD31197.1"/>
    <property type="molecule type" value="Genomic_DNA"/>
</dbReference>
<dbReference type="EC" id="3.6.4.12" evidence="3"/>
<keyword evidence="6" id="KW-0347">Helicase</keyword>
<evidence type="ECO:0000256" key="11">
    <source>
        <dbReference type="SAM" id="MobiDB-lite"/>
    </source>
</evidence>
<keyword evidence="9" id="KW-0238">DNA-binding</keyword>
<accession>A0A2J6QY57</accession>
<feature type="region of interest" description="Disordered" evidence="11">
    <location>
        <begin position="578"/>
        <end position="602"/>
    </location>
</feature>
<feature type="region of interest" description="Disordered" evidence="11">
    <location>
        <begin position="346"/>
        <end position="459"/>
    </location>
</feature>
<dbReference type="Gene3D" id="3.40.50.10810">
    <property type="entry name" value="Tandem AAA-ATPase domain"/>
    <property type="match status" value="1"/>
</dbReference>
<dbReference type="GO" id="GO:0140658">
    <property type="term" value="F:ATP-dependent chromatin remodeler activity"/>
    <property type="evidence" value="ECO:0007669"/>
    <property type="project" value="UniProtKB-ARBA"/>
</dbReference>
<keyword evidence="15" id="KW-1185">Reference proteome</keyword>
<dbReference type="OrthoDB" id="5857104at2759"/>
<comment type="similarity">
    <text evidence="2">Belongs to the SNF2/RAD54 helicase family.</text>
</comment>
<feature type="region of interest" description="Disordered" evidence="11">
    <location>
        <begin position="1169"/>
        <end position="1242"/>
    </location>
</feature>
<sequence>MAFNANDSQTSCLVADSPAVKRQKTASGYTSTSNSATNTKAYNSDNDDGDDLLKDYVPDTPGSIFETQPTQIIDRSAAPPSSPLAPATPSQTVQVPASSPFTATTPRRTSDKVNVGNSLGPKSIPPPFTGSTSNYVKIGQNVGPRPMQNGAAPAKRPLALAMAPAGTEYRAPHGVTKQPLVIAIDDSEDDGPKYQGGSSSDDEALKKANIQPTSFIRSPQSSFTGSANGQSPTGNARFQSIVSSAAYKGPEAGKVFTKPRASPGSSGSGSGGKKITQMRPERARPIEDISLEDIPEAAIRDSIVQIRNILPRATILTAKNALINCHYNWEDAVELLCSKDGPVVISDDEIESPQPAKKPEPQMKRTLDGPVQNIRDKYSSTQALAPKKPVVATPPPKPRKRLVKGRRNPSSPAIPAISSPLKPQSPAAPSLPAQSPLAEAYDSYDSDSGIASESEEDPELDGRVLKFLNTCKVEDLVELTNTTKVIAEVMIAARPFRDLDIARAVENTKVLKSGKKSARAPVGDRIVEAVEKMLKGYEGIDTLVKRCGELGKPLAEEMGKWGFDVFGAQKDGELEMTSLEDDVESQRDSGIGSPSSRAASHNGDDEVKIISTRKRNVQFLRKPDTMAESAMLKDYQVVGLNWLALMYRHGLSGILADEMGLGKTCQVIAFLTHLVEIGHSGPHLVVCPGSTLENWLREFQKFSPDLVVEPYHGPQSQRGEMAEQILASSDQINVVVTTYDMAAKKEDNKFMRRLKPDVCVYDEGHMLKNVNSQRYQGLIKIPALFRLLLTGTPLQNNLQELAALLAFILPDVFKEVEGDLNVIFKAKATTQDADHAALLSAQRIQRARSMLTPFVLRRKKAQVLKHLPPKVCRVQYCSLHPSQKEIYAGHLDQARERARIRVEGGKIPKTDENNPLMQLRKAAIHPLLFRRHFTDEKIEKMADILRKKDPVNFPASSKRHHLIEEMRNASDFWLHGWCLDYPCIRSFDIPDLAWMDSGKVESMVKLVKTYKANGDRVLIFSQFSLVLDILESVLNSSLIHFTRIDGSTKIDERQSLIDTFRDDESITAFLLTTKAGGTGINLMYANKVIIFDGSFNPQDDRQAENRAHRVGQTRDVEVVRLVTKGTVEEQIFALGQSKLLLDGRVAGDSEDGAKAEEAGEKAVAKMLLEGTGMSSEGVEDGDVKDDEKAEKDGVKDEKHEVATKPELMSPERKLPQRKKSSILAMLTRGGSRSEVKDEKEGKAKKDLLVLNEDGDEILL</sequence>
<evidence type="ECO:0000256" key="10">
    <source>
        <dbReference type="ARBA" id="ARBA00023242"/>
    </source>
</evidence>
<dbReference type="Pfam" id="PF00271">
    <property type="entry name" value="Helicase_C"/>
    <property type="match status" value="1"/>
</dbReference>
<feature type="compositionally biased region" description="Basic and acidic residues" evidence="11">
    <location>
        <begin position="1231"/>
        <end position="1242"/>
    </location>
</feature>
<proteinExistence type="inferred from homology"/>
<dbReference type="AlphaFoldDB" id="A0A2J6QY57"/>
<evidence type="ECO:0000313" key="14">
    <source>
        <dbReference type="EMBL" id="PMD31197.1"/>
    </source>
</evidence>
<dbReference type="SMART" id="SM00487">
    <property type="entry name" value="DEXDc"/>
    <property type="match status" value="1"/>
</dbReference>
<evidence type="ECO:0000256" key="8">
    <source>
        <dbReference type="ARBA" id="ARBA00022853"/>
    </source>
</evidence>
<feature type="compositionally biased region" description="Low complexity" evidence="11">
    <location>
        <begin position="76"/>
        <end position="90"/>
    </location>
</feature>
<evidence type="ECO:0000259" key="13">
    <source>
        <dbReference type="PROSITE" id="PS51194"/>
    </source>
</evidence>
<dbReference type="Gene3D" id="3.40.50.300">
    <property type="entry name" value="P-loop containing nucleotide triphosphate hydrolases"/>
    <property type="match status" value="1"/>
</dbReference>
<feature type="compositionally biased region" description="Low complexity" evidence="11">
    <location>
        <begin position="409"/>
        <end position="440"/>
    </location>
</feature>
<dbReference type="CDD" id="cd18793">
    <property type="entry name" value="SF2_C_SNF"/>
    <property type="match status" value="1"/>
</dbReference>
<dbReference type="GO" id="GO:0016787">
    <property type="term" value="F:hydrolase activity"/>
    <property type="evidence" value="ECO:0007669"/>
    <property type="project" value="UniProtKB-KW"/>
</dbReference>
<evidence type="ECO:0000256" key="5">
    <source>
        <dbReference type="ARBA" id="ARBA00022801"/>
    </source>
</evidence>
<protein>
    <recommendedName>
        <fullName evidence="3">DNA helicase</fullName>
        <ecNumber evidence="3">3.6.4.12</ecNumber>
    </recommendedName>
</protein>
<evidence type="ECO:0000256" key="6">
    <source>
        <dbReference type="ARBA" id="ARBA00022806"/>
    </source>
</evidence>
<dbReference type="GO" id="GO:0003678">
    <property type="term" value="F:DNA helicase activity"/>
    <property type="evidence" value="ECO:0007669"/>
    <property type="project" value="UniProtKB-EC"/>
</dbReference>
<dbReference type="Pfam" id="PF00176">
    <property type="entry name" value="SNF2-rel_dom"/>
    <property type="match status" value="1"/>
</dbReference>
<dbReference type="InterPro" id="IPR000330">
    <property type="entry name" value="SNF2_N"/>
</dbReference>
<reference evidence="14 15" key="1">
    <citation type="submission" date="2016-04" db="EMBL/GenBank/DDBJ databases">
        <title>A degradative enzymes factory behind the ericoid mycorrhizal symbiosis.</title>
        <authorList>
            <consortium name="DOE Joint Genome Institute"/>
            <person name="Martino E."/>
            <person name="Morin E."/>
            <person name="Grelet G."/>
            <person name="Kuo A."/>
            <person name="Kohler A."/>
            <person name="Daghino S."/>
            <person name="Barry K."/>
            <person name="Choi C."/>
            <person name="Cichocki N."/>
            <person name="Clum A."/>
            <person name="Copeland A."/>
            <person name="Hainaut M."/>
            <person name="Haridas S."/>
            <person name="Labutti K."/>
            <person name="Lindquist E."/>
            <person name="Lipzen A."/>
            <person name="Khouja H.-R."/>
            <person name="Murat C."/>
            <person name="Ohm R."/>
            <person name="Olson A."/>
            <person name="Spatafora J."/>
            <person name="Veneault-Fourrey C."/>
            <person name="Henrissat B."/>
            <person name="Grigoriev I."/>
            <person name="Martin F."/>
            <person name="Perotto S."/>
        </authorList>
    </citation>
    <scope>NUCLEOTIDE SEQUENCE [LARGE SCALE GENOMIC DNA]</scope>
    <source>
        <strain evidence="14 15">F</strain>
    </source>
</reference>
<feature type="region of interest" description="Disordered" evidence="11">
    <location>
        <begin position="253"/>
        <end position="283"/>
    </location>
</feature>
<comment type="subcellular location">
    <subcellularLocation>
        <location evidence="1">Nucleus</location>
    </subcellularLocation>
</comment>
<dbReference type="GO" id="GO:0005524">
    <property type="term" value="F:ATP binding"/>
    <property type="evidence" value="ECO:0007669"/>
    <property type="project" value="UniProtKB-KW"/>
</dbReference>
<dbReference type="InterPro" id="IPR049730">
    <property type="entry name" value="SNF2/RAD54-like_C"/>
</dbReference>
<dbReference type="PROSITE" id="PS51192">
    <property type="entry name" value="HELICASE_ATP_BIND_1"/>
    <property type="match status" value="1"/>
</dbReference>
<feature type="compositionally biased region" description="Basic and acidic residues" evidence="11">
    <location>
        <begin position="357"/>
        <end position="367"/>
    </location>
</feature>